<evidence type="ECO:0000256" key="1">
    <source>
        <dbReference type="PIRSR" id="PIRSR613078-1"/>
    </source>
</evidence>
<evidence type="ECO:0000256" key="2">
    <source>
        <dbReference type="PIRSR" id="PIRSR613078-2"/>
    </source>
</evidence>
<name>A0A085WUT5_9BACT</name>
<dbReference type="CDD" id="cd07067">
    <property type="entry name" value="HP_PGM_like"/>
    <property type="match status" value="1"/>
</dbReference>
<sequence length="230" mass="25430">MYASSIRARLALAEGSSQAAPMTTELILLRHGETEWNSLGRFQGHLDSPLSSEGLRQADLLAARLSSVSFQALYSSDLGRAVETARRIANRTGHALRQDGRLRERALGVLEGLTREEASQRHPEVFAEYSAGGPDFVVPRGESTSQRLRHALECLEELGARHAGERVVVVTHGGVLSLLFRHCLGIPFGTPRAFSVLNACWNQFDYHEGKFRLVTWGDVNHLRVSSRDDT</sequence>
<protein>
    <submittedName>
        <fullName evidence="3">Phosphoglycerate mutase</fullName>
    </submittedName>
</protein>
<dbReference type="InterPro" id="IPR050275">
    <property type="entry name" value="PGM_Phosphatase"/>
</dbReference>
<dbReference type="SUPFAM" id="SSF53254">
    <property type="entry name" value="Phosphoglycerate mutase-like"/>
    <property type="match status" value="1"/>
</dbReference>
<gene>
    <name evidence="3" type="ORF">DB31_3578</name>
</gene>
<dbReference type="RefSeq" id="WP_240486547.1">
    <property type="nucleotide sequence ID" value="NZ_JMCB01000002.1"/>
</dbReference>
<evidence type="ECO:0000313" key="4">
    <source>
        <dbReference type="Proteomes" id="UP000028725"/>
    </source>
</evidence>
<feature type="active site" description="Proton donor/acceptor" evidence="1">
    <location>
        <position position="104"/>
    </location>
</feature>
<dbReference type="PANTHER" id="PTHR48100:SF44">
    <property type="entry name" value="PHOSPHATASE C1620.13-RELATED"/>
    <property type="match status" value="1"/>
</dbReference>
<proteinExistence type="predicted"/>
<feature type="binding site" evidence="2">
    <location>
        <position position="80"/>
    </location>
    <ligand>
        <name>substrate</name>
    </ligand>
</feature>
<dbReference type="GO" id="GO:0005829">
    <property type="term" value="C:cytosol"/>
    <property type="evidence" value="ECO:0007669"/>
    <property type="project" value="TreeGrafter"/>
</dbReference>
<dbReference type="PROSITE" id="PS00175">
    <property type="entry name" value="PG_MUTASE"/>
    <property type="match status" value="1"/>
</dbReference>
<dbReference type="Pfam" id="PF00300">
    <property type="entry name" value="His_Phos_1"/>
    <property type="match status" value="1"/>
</dbReference>
<dbReference type="Proteomes" id="UP000028725">
    <property type="component" value="Unassembled WGS sequence"/>
</dbReference>
<feature type="binding site" evidence="2">
    <location>
        <begin position="30"/>
        <end position="37"/>
    </location>
    <ligand>
        <name>substrate</name>
    </ligand>
</feature>
<dbReference type="GO" id="GO:0016791">
    <property type="term" value="F:phosphatase activity"/>
    <property type="evidence" value="ECO:0007669"/>
    <property type="project" value="TreeGrafter"/>
</dbReference>
<dbReference type="InterPro" id="IPR001345">
    <property type="entry name" value="PG/BPGM_mutase_AS"/>
</dbReference>
<organism evidence="3 4">
    <name type="scientific">Hyalangium minutum</name>
    <dbReference type="NCBI Taxonomy" id="394096"/>
    <lineage>
        <taxon>Bacteria</taxon>
        <taxon>Pseudomonadati</taxon>
        <taxon>Myxococcota</taxon>
        <taxon>Myxococcia</taxon>
        <taxon>Myxococcales</taxon>
        <taxon>Cystobacterineae</taxon>
        <taxon>Archangiaceae</taxon>
        <taxon>Hyalangium</taxon>
    </lineage>
</organism>
<keyword evidence="4" id="KW-1185">Reference proteome</keyword>
<dbReference type="PANTHER" id="PTHR48100">
    <property type="entry name" value="BROAD-SPECIFICITY PHOSPHATASE YOR283W-RELATED"/>
    <property type="match status" value="1"/>
</dbReference>
<dbReference type="EMBL" id="JMCB01000002">
    <property type="protein sequence ID" value="KFE71448.1"/>
    <property type="molecule type" value="Genomic_DNA"/>
</dbReference>
<evidence type="ECO:0000313" key="3">
    <source>
        <dbReference type="EMBL" id="KFE71448.1"/>
    </source>
</evidence>
<dbReference type="InterPro" id="IPR013078">
    <property type="entry name" value="His_Pase_superF_clade-1"/>
</dbReference>
<dbReference type="AlphaFoldDB" id="A0A085WUT5"/>
<dbReference type="Gene3D" id="3.40.50.1240">
    <property type="entry name" value="Phosphoglycerate mutase-like"/>
    <property type="match status" value="1"/>
</dbReference>
<dbReference type="STRING" id="394096.DB31_3578"/>
<dbReference type="InterPro" id="IPR029033">
    <property type="entry name" value="His_PPase_superfam"/>
</dbReference>
<feature type="active site" description="Tele-phosphohistidine intermediate" evidence="1">
    <location>
        <position position="31"/>
    </location>
</feature>
<dbReference type="PATRIC" id="fig|394096.3.peg.1226"/>
<dbReference type="SMART" id="SM00855">
    <property type="entry name" value="PGAM"/>
    <property type="match status" value="1"/>
</dbReference>
<accession>A0A085WUT5</accession>
<comment type="caution">
    <text evidence="3">The sequence shown here is derived from an EMBL/GenBank/DDBJ whole genome shotgun (WGS) entry which is preliminary data.</text>
</comment>
<reference evidence="3 4" key="1">
    <citation type="submission" date="2014-04" db="EMBL/GenBank/DDBJ databases">
        <title>Genome assembly of Hyalangium minutum DSM 14724.</title>
        <authorList>
            <person name="Sharma G."/>
            <person name="Subramanian S."/>
        </authorList>
    </citation>
    <scope>NUCLEOTIDE SEQUENCE [LARGE SCALE GENOMIC DNA]</scope>
    <source>
        <strain evidence="3 4">DSM 14724</strain>
    </source>
</reference>